<dbReference type="Proteomes" id="UP000041601">
    <property type="component" value="Unassembled WGS sequence"/>
</dbReference>
<dbReference type="EMBL" id="CPXJ01000060">
    <property type="protein sequence ID" value="CNE47410.1"/>
    <property type="molecule type" value="Genomic_DNA"/>
</dbReference>
<gene>
    <name evidence="1" type="ORF">ERS137959_03875</name>
</gene>
<dbReference type="RefSeq" id="WP_050156724.1">
    <property type="nucleotide sequence ID" value="NZ_CPXJ01000060.1"/>
</dbReference>
<organism evidence="1 2">
    <name type="scientific">Yersinia enterocolitica</name>
    <dbReference type="NCBI Taxonomy" id="630"/>
    <lineage>
        <taxon>Bacteria</taxon>
        <taxon>Pseudomonadati</taxon>
        <taxon>Pseudomonadota</taxon>
        <taxon>Gammaproteobacteria</taxon>
        <taxon>Enterobacterales</taxon>
        <taxon>Yersiniaceae</taxon>
        <taxon>Yersinia</taxon>
    </lineage>
</organism>
<comment type="caution">
    <text evidence="1">The sequence shown here is derived from an EMBL/GenBank/DDBJ whole genome shotgun (WGS) entry which is preliminary data.</text>
</comment>
<keyword evidence="2" id="KW-1185">Reference proteome</keyword>
<evidence type="ECO:0000313" key="2">
    <source>
        <dbReference type="Proteomes" id="UP000041601"/>
    </source>
</evidence>
<proteinExistence type="predicted"/>
<accession>A0ABP1YC91</accession>
<evidence type="ECO:0008006" key="3">
    <source>
        <dbReference type="Google" id="ProtNLM"/>
    </source>
</evidence>
<name>A0ABP1YC91_YEREN</name>
<reference evidence="1 2" key="1">
    <citation type="submission" date="2015-03" db="EMBL/GenBank/DDBJ databases">
        <authorList>
            <consortium name="Pathogen Informatics"/>
            <person name="Murphy D."/>
        </authorList>
    </citation>
    <scope>NUCLEOTIDE SEQUENCE [LARGE SCALE GENOMIC DNA]</scope>
    <source>
        <strain evidence="1 2">IP05342</strain>
    </source>
</reference>
<protein>
    <recommendedName>
        <fullName evidence="3">Phage protein</fullName>
    </recommendedName>
</protein>
<sequence>MNSAIRTFDFTASTHPTGYRITYMLSDGETAFEKVISGRDVCPISAAVNGAMAIRNTRPEIITLRFVGIEQMTPEAARKAEQTFDDWRSTQGEEE</sequence>
<evidence type="ECO:0000313" key="1">
    <source>
        <dbReference type="EMBL" id="CNE47410.1"/>
    </source>
</evidence>